<evidence type="ECO:0000256" key="1">
    <source>
        <dbReference type="SAM" id="SignalP"/>
    </source>
</evidence>
<evidence type="ECO:0000313" key="3">
    <source>
        <dbReference type="EMBL" id="KAA1082136.1"/>
    </source>
</evidence>
<dbReference type="OrthoDB" id="2507929at2759"/>
<accession>A0A5B0N0V4</accession>
<evidence type="ECO:0000313" key="5">
    <source>
        <dbReference type="Proteomes" id="UP000325313"/>
    </source>
</evidence>
<feature type="chain" id="PRO_5036137345" evidence="1">
    <location>
        <begin position="23"/>
        <end position="94"/>
    </location>
</feature>
<protein>
    <submittedName>
        <fullName evidence="3">Uncharacterized protein</fullName>
    </submittedName>
</protein>
<dbReference type="Proteomes" id="UP000324748">
    <property type="component" value="Unassembled WGS sequence"/>
</dbReference>
<dbReference type="EMBL" id="VSWC01000132">
    <property type="protein sequence ID" value="KAA1079391.1"/>
    <property type="molecule type" value="Genomic_DNA"/>
</dbReference>
<comment type="caution">
    <text evidence="3">The sequence shown here is derived from an EMBL/GenBank/DDBJ whole genome shotgun (WGS) entry which is preliminary data.</text>
</comment>
<keyword evidence="1" id="KW-0732">Signal</keyword>
<proteinExistence type="predicted"/>
<name>A0A5B0N0V4_PUCGR</name>
<sequence length="94" mass="10933">MNLIKLTCFALAVVFKFETVESKDCGGAPRWEHACLFEHYTDKQRQKVYRAEGVRCRRDEIDVCCPPTAKLVDLKFILAEEAWRRKCHTNVIAD</sequence>
<keyword evidence="4" id="KW-1185">Reference proteome</keyword>
<dbReference type="AlphaFoldDB" id="A0A5B0N0V4"/>
<organism evidence="3 5">
    <name type="scientific">Puccinia graminis f. sp. tritici</name>
    <dbReference type="NCBI Taxonomy" id="56615"/>
    <lineage>
        <taxon>Eukaryota</taxon>
        <taxon>Fungi</taxon>
        <taxon>Dikarya</taxon>
        <taxon>Basidiomycota</taxon>
        <taxon>Pucciniomycotina</taxon>
        <taxon>Pucciniomycetes</taxon>
        <taxon>Pucciniales</taxon>
        <taxon>Pucciniaceae</taxon>
        <taxon>Puccinia</taxon>
    </lineage>
</organism>
<dbReference type="Proteomes" id="UP000325313">
    <property type="component" value="Unassembled WGS sequence"/>
</dbReference>
<gene>
    <name evidence="2" type="ORF">PGT21_009934</name>
    <name evidence="3" type="ORF">PGTUg99_022718</name>
</gene>
<feature type="signal peptide" evidence="1">
    <location>
        <begin position="1"/>
        <end position="22"/>
    </location>
</feature>
<dbReference type="EMBL" id="VDEP01000439">
    <property type="protein sequence ID" value="KAA1082136.1"/>
    <property type="molecule type" value="Genomic_DNA"/>
</dbReference>
<evidence type="ECO:0000313" key="2">
    <source>
        <dbReference type="EMBL" id="KAA1079391.1"/>
    </source>
</evidence>
<evidence type="ECO:0000313" key="4">
    <source>
        <dbReference type="Proteomes" id="UP000324748"/>
    </source>
</evidence>
<reference evidence="4 5" key="1">
    <citation type="submission" date="2019-05" db="EMBL/GenBank/DDBJ databases">
        <title>Emergence of the Ug99 lineage of the wheat stem rust pathogen through somatic hybridization.</title>
        <authorList>
            <person name="Li F."/>
            <person name="Upadhyaya N.M."/>
            <person name="Sperschneider J."/>
            <person name="Matny O."/>
            <person name="Nguyen-Phuc H."/>
            <person name="Mago R."/>
            <person name="Raley C."/>
            <person name="Miller M.E."/>
            <person name="Silverstein K.A.T."/>
            <person name="Henningsen E."/>
            <person name="Hirsch C.D."/>
            <person name="Visser B."/>
            <person name="Pretorius Z.A."/>
            <person name="Steffenson B.J."/>
            <person name="Schwessinger B."/>
            <person name="Dodds P.N."/>
            <person name="Figueroa M."/>
        </authorList>
    </citation>
    <scope>NUCLEOTIDE SEQUENCE [LARGE SCALE GENOMIC DNA]</scope>
    <source>
        <strain evidence="2">21-0</strain>
        <strain evidence="3 5">Ug99</strain>
    </source>
</reference>